<proteinExistence type="predicted"/>
<evidence type="ECO:0000256" key="1">
    <source>
        <dbReference type="SAM" id="SignalP"/>
    </source>
</evidence>
<evidence type="ECO:0000313" key="3">
    <source>
        <dbReference type="Proteomes" id="UP000252995"/>
    </source>
</evidence>
<sequence>MKTMVNHPGILLSVFFLLMLAVAMPAAAQAQPADHSRQVKALATNASGALLVLRNGGLFALEGQAVTEVPLPPAASGAEPRSLARGADNRIYLAGPGLGVWRYDSASEHWQSLNDTLTEAGITAIAAHATQPNTLYAYHEKDGMFRSRDAGVEWVKVDSGPREPVQAFLHSDMPGSMESGWLFAGTTRGVARSMDCFCFWGDAGELRGAVSAIAYDPEAPENVYAVIEGQLHHSPDGGETWAGVDVAGVVTALTFSPTQGLVLGTGNGDLLARDASGQWASVHE</sequence>
<protein>
    <recommendedName>
        <fullName evidence="4">Photosynthesis system II assembly factor Ycf48/Hcf136-like domain-containing protein</fullName>
    </recommendedName>
</protein>
<feature type="chain" id="PRO_5016777646" description="Photosynthesis system II assembly factor Ycf48/Hcf136-like domain-containing protein" evidence="1">
    <location>
        <begin position="31"/>
        <end position="284"/>
    </location>
</feature>
<accession>A0A366GNR2</accession>
<comment type="caution">
    <text evidence="2">The sequence shown here is derived from an EMBL/GenBank/DDBJ whole genome shotgun (WGS) entry which is preliminary data.</text>
</comment>
<dbReference type="RefSeq" id="WP_258546115.1">
    <property type="nucleotide sequence ID" value="NZ_QNRO01000012.1"/>
</dbReference>
<dbReference type="EMBL" id="QNRO01000012">
    <property type="protein sequence ID" value="RBP28338.1"/>
    <property type="molecule type" value="Genomic_DNA"/>
</dbReference>
<name>A0A366GNR2_9GAMM</name>
<evidence type="ECO:0000313" key="2">
    <source>
        <dbReference type="EMBL" id="RBP28338.1"/>
    </source>
</evidence>
<evidence type="ECO:0008006" key="4">
    <source>
        <dbReference type="Google" id="ProtNLM"/>
    </source>
</evidence>
<keyword evidence="1" id="KW-0732">Signal</keyword>
<organism evidence="2 3">
    <name type="scientific">Marinobacter pelagius</name>
    <dbReference type="NCBI Taxonomy" id="379482"/>
    <lineage>
        <taxon>Bacteria</taxon>
        <taxon>Pseudomonadati</taxon>
        <taxon>Pseudomonadota</taxon>
        <taxon>Gammaproteobacteria</taxon>
        <taxon>Pseudomonadales</taxon>
        <taxon>Marinobacteraceae</taxon>
        <taxon>Marinobacter</taxon>
    </lineage>
</organism>
<dbReference type="AlphaFoldDB" id="A0A366GNR2"/>
<feature type="signal peptide" evidence="1">
    <location>
        <begin position="1"/>
        <end position="30"/>
    </location>
</feature>
<dbReference type="SUPFAM" id="SSF110296">
    <property type="entry name" value="Oligoxyloglucan reducing end-specific cellobiohydrolase"/>
    <property type="match status" value="1"/>
</dbReference>
<reference evidence="2 3" key="1">
    <citation type="submission" date="2018-06" db="EMBL/GenBank/DDBJ databases">
        <title>Freshwater and sediment microbial communities from various areas in North America, analyzing microbe dynamics in response to fracking.</title>
        <authorList>
            <person name="Lamendella R."/>
        </authorList>
    </citation>
    <scope>NUCLEOTIDE SEQUENCE [LARGE SCALE GENOMIC DNA]</scope>
    <source>
        <strain evidence="2 3">114J</strain>
    </source>
</reference>
<dbReference type="Gene3D" id="2.130.10.10">
    <property type="entry name" value="YVTN repeat-like/Quinoprotein amine dehydrogenase"/>
    <property type="match status" value="1"/>
</dbReference>
<gene>
    <name evidence="2" type="ORF">DET50_11267</name>
</gene>
<dbReference type="Proteomes" id="UP000252995">
    <property type="component" value="Unassembled WGS sequence"/>
</dbReference>
<dbReference type="InterPro" id="IPR015943">
    <property type="entry name" value="WD40/YVTN_repeat-like_dom_sf"/>
</dbReference>